<dbReference type="RefSeq" id="WP_169944328.1">
    <property type="nucleotide sequence ID" value="NZ_CP053015.1"/>
</dbReference>
<organism evidence="1 2">
    <name type="scientific">Sphingomonas lacunae</name>
    <dbReference type="NCBI Taxonomy" id="2698828"/>
    <lineage>
        <taxon>Bacteria</taxon>
        <taxon>Pseudomonadati</taxon>
        <taxon>Pseudomonadota</taxon>
        <taxon>Alphaproteobacteria</taxon>
        <taxon>Sphingomonadales</taxon>
        <taxon>Sphingomonadaceae</taxon>
        <taxon>Sphingomonas</taxon>
    </lineage>
</organism>
<dbReference type="EMBL" id="CP053015">
    <property type="protein sequence ID" value="QJQ31834.1"/>
    <property type="molecule type" value="Genomic_DNA"/>
</dbReference>
<protein>
    <submittedName>
        <fullName evidence="1">Uncharacterized protein</fullName>
    </submittedName>
</protein>
<evidence type="ECO:0000313" key="1">
    <source>
        <dbReference type="EMBL" id="QJQ31834.1"/>
    </source>
</evidence>
<accession>A0A6M4ARZ4</accession>
<evidence type="ECO:0000313" key="2">
    <source>
        <dbReference type="Proteomes" id="UP000503018"/>
    </source>
</evidence>
<reference evidence="1 2" key="1">
    <citation type="submission" date="2020-01" db="EMBL/GenBank/DDBJ databases">
        <title>Sphingomonas sp. strain CSW-10.</title>
        <authorList>
            <person name="Chen W.-M."/>
        </authorList>
    </citation>
    <scope>NUCLEOTIDE SEQUENCE [LARGE SCALE GENOMIC DNA]</scope>
    <source>
        <strain evidence="1 2">CSW-10</strain>
    </source>
</reference>
<sequence length="68" mass="7192">MTLRLRPTPPSPQRLARRQALVTNAAVVQSASIASVATADVGELQEVIAAQAETIATINERLDNADIP</sequence>
<dbReference type="KEGG" id="slan:GV829_04695"/>
<dbReference type="AlphaFoldDB" id="A0A6M4ARZ4"/>
<dbReference type="Proteomes" id="UP000503018">
    <property type="component" value="Chromosome"/>
</dbReference>
<proteinExistence type="predicted"/>
<gene>
    <name evidence="1" type="ORF">GV829_04695</name>
</gene>
<keyword evidence="2" id="KW-1185">Reference proteome</keyword>
<name>A0A6M4ARZ4_9SPHN</name>